<dbReference type="EMBL" id="LQPJ01000099">
    <property type="protein sequence ID" value="ORW25167.1"/>
    <property type="molecule type" value="Genomic_DNA"/>
</dbReference>
<protein>
    <submittedName>
        <fullName evidence="2">Uncharacterized protein</fullName>
    </submittedName>
</protein>
<accession>A0A1X1ZPA6</accession>
<name>A0A1X1ZPA6_9MYCO</name>
<organism evidence="2 3">
    <name type="scientific">Mycobacterium palustre</name>
    <dbReference type="NCBI Taxonomy" id="153971"/>
    <lineage>
        <taxon>Bacteria</taxon>
        <taxon>Bacillati</taxon>
        <taxon>Actinomycetota</taxon>
        <taxon>Actinomycetes</taxon>
        <taxon>Mycobacteriales</taxon>
        <taxon>Mycobacteriaceae</taxon>
        <taxon>Mycobacterium</taxon>
        <taxon>Mycobacterium simiae complex</taxon>
    </lineage>
</organism>
<evidence type="ECO:0000256" key="1">
    <source>
        <dbReference type="SAM" id="SignalP"/>
    </source>
</evidence>
<dbReference type="AlphaFoldDB" id="A0A1X1ZPA6"/>
<evidence type="ECO:0000313" key="2">
    <source>
        <dbReference type="EMBL" id="ORW25167.1"/>
    </source>
</evidence>
<comment type="caution">
    <text evidence="2">The sequence shown here is derived from an EMBL/GenBank/DDBJ whole genome shotgun (WGS) entry which is preliminary data.</text>
</comment>
<proteinExistence type="predicted"/>
<keyword evidence="1" id="KW-0732">Signal</keyword>
<dbReference type="RefSeq" id="WP_085078417.1">
    <property type="nucleotide sequence ID" value="NZ_LQPJ01000099.1"/>
</dbReference>
<sequence length="72" mass="7735">MSALLAVVLALSLVANVFAATEVVRAAKECGFCFRRRVLWRVTPTGLTVAGASSRPSLSWPTIYDRPADAAR</sequence>
<keyword evidence="3" id="KW-1185">Reference proteome</keyword>
<dbReference type="Proteomes" id="UP000193529">
    <property type="component" value="Unassembled WGS sequence"/>
</dbReference>
<reference evidence="2 3" key="1">
    <citation type="submission" date="2016-01" db="EMBL/GenBank/DDBJ databases">
        <title>The new phylogeny of the genus Mycobacterium.</title>
        <authorList>
            <person name="Tarcisio F."/>
            <person name="Conor M."/>
            <person name="Antonella G."/>
            <person name="Elisabetta G."/>
            <person name="Giulia F.S."/>
            <person name="Sara T."/>
            <person name="Anna F."/>
            <person name="Clotilde B."/>
            <person name="Roberto B."/>
            <person name="Veronica D.S."/>
            <person name="Fabio R."/>
            <person name="Monica P."/>
            <person name="Olivier J."/>
            <person name="Enrico T."/>
            <person name="Nicola S."/>
        </authorList>
    </citation>
    <scope>NUCLEOTIDE SEQUENCE [LARGE SCALE GENOMIC DNA]</scope>
    <source>
        <strain evidence="2 3">DSM 44572</strain>
    </source>
</reference>
<evidence type="ECO:0000313" key="3">
    <source>
        <dbReference type="Proteomes" id="UP000193529"/>
    </source>
</evidence>
<gene>
    <name evidence="2" type="ORF">AWC19_08240</name>
</gene>
<feature type="chain" id="PRO_5010882971" evidence="1">
    <location>
        <begin position="20"/>
        <end position="72"/>
    </location>
</feature>
<feature type="signal peptide" evidence="1">
    <location>
        <begin position="1"/>
        <end position="19"/>
    </location>
</feature>